<name>A0A2U2BDB1_9BACT</name>
<protein>
    <submittedName>
        <fullName evidence="1">Uncharacterized protein</fullName>
    </submittedName>
</protein>
<proteinExistence type="predicted"/>
<evidence type="ECO:0000313" key="2">
    <source>
        <dbReference type="Proteomes" id="UP000244956"/>
    </source>
</evidence>
<comment type="caution">
    <text evidence="1">The sequence shown here is derived from an EMBL/GenBank/DDBJ whole genome shotgun (WGS) entry which is preliminary data.</text>
</comment>
<reference evidence="1 2" key="1">
    <citation type="submission" date="2018-05" db="EMBL/GenBank/DDBJ databases">
        <title>Marinilabilia rubrum sp. nov., isolated from saltern sediment.</title>
        <authorList>
            <person name="Zhang R."/>
        </authorList>
    </citation>
    <scope>NUCLEOTIDE SEQUENCE [LARGE SCALE GENOMIC DNA]</scope>
    <source>
        <strain evidence="1 2">WTE16</strain>
    </source>
</reference>
<gene>
    <name evidence="1" type="ORF">DDZ16_00615</name>
</gene>
<accession>A0A2U2BDB1</accession>
<evidence type="ECO:0000313" key="1">
    <source>
        <dbReference type="EMBL" id="PWE01023.1"/>
    </source>
</evidence>
<dbReference type="EMBL" id="QEWP01000001">
    <property type="protein sequence ID" value="PWE01023.1"/>
    <property type="molecule type" value="Genomic_DNA"/>
</dbReference>
<sequence length="61" mass="7157">MKMANQKNKIHFTSTISKYFSIPSIEWLVNSALLTFQQLSFTNIETKKKFMKSNKTQKTLI</sequence>
<keyword evidence="2" id="KW-1185">Reference proteome</keyword>
<organism evidence="1 2">
    <name type="scientific">Marinilabilia rubra</name>
    <dbReference type="NCBI Taxonomy" id="2162893"/>
    <lineage>
        <taxon>Bacteria</taxon>
        <taxon>Pseudomonadati</taxon>
        <taxon>Bacteroidota</taxon>
        <taxon>Bacteroidia</taxon>
        <taxon>Marinilabiliales</taxon>
        <taxon>Marinilabiliaceae</taxon>
        <taxon>Marinilabilia</taxon>
    </lineage>
</organism>
<dbReference type="Proteomes" id="UP000244956">
    <property type="component" value="Unassembled WGS sequence"/>
</dbReference>
<dbReference type="AlphaFoldDB" id="A0A2U2BDB1"/>